<dbReference type="KEGG" id="sna:Snas_0330"/>
<evidence type="ECO:0000256" key="1">
    <source>
        <dbReference type="SAM" id="MobiDB-lite"/>
    </source>
</evidence>
<feature type="compositionally biased region" description="Polar residues" evidence="1">
    <location>
        <begin position="203"/>
        <end position="221"/>
    </location>
</feature>
<name>D3Q378_STANL</name>
<dbReference type="AlphaFoldDB" id="D3Q378"/>
<dbReference type="EMBL" id="CP001778">
    <property type="protein sequence ID" value="ADD40048.1"/>
    <property type="molecule type" value="Genomic_DNA"/>
</dbReference>
<proteinExistence type="predicted"/>
<evidence type="ECO:0000313" key="3">
    <source>
        <dbReference type="Proteomes" id="UP000000844"/>
    </source>
</evidence>
<protein>
    <submittedName>
        <fullName evidence="2">Uncharacterized protein</fullName>
    </submittedName>
</protein>
<reference evidence="2 3" key="1">
    <citation type="journal article" date="2009" name="Stand. Genomic Sci.">
        <title>Complete genome sequence of Stackebrandtia nassauensis type strain (LLR-40K-21).</title>
        <authorList>
            <person name="Munk C."/>
            <person name="Lapidus A."/>
            <person name="Copeland A."/>
            <person name="Jando M."/>
            <person name="Mayilraj S."/>
            <person name="Glavina Del Rio T."/>
            <person name="Nolan M."/>
            <person name="Chen F."/>
            <person name="Lucas S."/>
            <person name="Tice H."/>
            <person name="Cheng J.F."/>
            <person name="Han C."/>
            <person name="Detter J.C."/>
            <person name="Bruce D."/>
            <person name="Goodwin L."/>
            <person name="Chain P."/>
            <person name="Pitluck S."/>
            <person name="Goker M."/>
            <person name="Ovchinikova G."/>
            <person name="Pati A."/>
            <person name="Ivanova N."/>
            <person name="Mavromatis K."/>
            <person name="Chen A."/>
            <person name="Palaniappan K."/>
            <person name="Land M."/>
            <person name="Hauser L."/>
            <person name="Chang Y.J."/>
            <person name="Jeffries C.D."/>
            <person name="Bristow J."/>
            <person name="Eisen J.A."/>
            <person name="Markowitz V."/>
            <person name="Hugenholtz P."/>
            <person name="Kyrpides N.C."/>
            <person name="Klenk H.P."/>
        </authorList>
    </citation>
    <scope>NUCLEOTIDE SEQUENCE [LARGE SCALE GENOMIC DNA]</scope>
    <source>
        <strain evidence="3">DSM 44728 / CIP 108903 / NRRL B-16338 / NBRC 102104 / LLR-40K-21</strain>
    </source>
</reference>
<organism evidence="2 3">
    <name type="scientific">Stackebrandtia nassauensis (strain DSM 44728 / CIP 108903 / NRRL B-16338 / NBRC 102104 / LLR-40K-21)</name>
    <dbReference type="NCBI Taxonomy" id="446470"/>
    <lineage>
        <taxon>Bacteria</taxon>
        <taxon>Bacillati</taxon>
        <taxon>Actinomycetota</taxon>
        <taxon>Actinomycetes</taxon>
        <taxon>Glycomycetales</taxon>
        <taxon>Glycomycetaceae</taxon>
        <taxon>Stackebrandtia</taxon>
    </lineage>
</organism>
<dbReference type="eggNOG" id="ENOG502ZSIQ">
    <property type="taxonomic scope" value="Bacteria"/>
</dbReference>
<keyword evidence="3" id="KW-1185">Reference proteome</keyword>
<sequence>MERNGSHPVAGVAARMCRERHGHVPSFVDVACETCWADAIGADQDVIATEPDMPKVCPQDPNLVDEVVVARACRGEETEVTLAEWRLINKVLVGKGLSRNQIYRRLYRVRVVDALGNQVPHEVARHYPASMVTDMAAVRSRLDGVPVELTPAELRVAIRRLLADKHSIHEVAFRLRISKEQVRVVRASSPRLRSSRKALVGQPPSNTAAGTVPPSHNSASANHELRVKVVA</sequence>
<accession>D3Q378</accession>
<dbReference type="HOGENOM" id="CLU_1199194_0_0_11"/>
<dbReference type="Proteomes" id="UP000000844">
    <property type="component" value="Chromosome"/>
</dbReference>
<gene>
    <name evidence="2" type="ordered locus">Snas_0330</name>
</gene>
<dbReference type="STRING" id="446470.Snas_0330"/>
<evidence type="ECO:0000313" key="2">
    <source>
        <dbReference type="EMBL" id="ADD40048.1"/>
    </source>
</evidence>
<feature type="region of interest" description="Disordered" evidence="1">
    <location>
        <begin position="193"/>
        <end position="231"/>
    </location>
</feature>